<feature type="compositionally biased region" description="Basic and acidic residues" evidence="1">
    <location>
        <begin position="579"/>
        <end position="594"/>
    </location>
</feature>
<feature type="compositionally biased region" description="Low complexity" evidence="1">
    <location>
        <begin position="506"/>
        <end position="516"/>
    </location>
</feature>
<dbReference type="InterPro" id="IPR011009">
    <property type="entry name" value="Kinase-like_dom_sf"/>
</dbReference>
<dbReference type="InterPro" id="IPR000719">
    <property type="entry name" value="Prot_kinase_dom"/>
</dbReference>
<feature type="compositionally biased region" description="Polar residues" evidence="1">
    <location>
        <begin position="422"/>
        <end position="437"/>
    </location>
</feature>
<dbReference type="SUPFAM" id="SSF56112">
    <property type="entry name" value="Protein kinase-like (PK-like)"/>
    <property type="match status" value="1"/>
</dbReference>
<dbReference type="GO" id="GO:0004674">
    <property type="term" value="F:protein serine/threonine kinase activity"/>
    <property type="evidence" value="ECO:0007669"/>
    <property type="project" value="TreeGrafter"/>
</dbReference>
<feature type="compositionally biased region" description="Polar residues" evidence="1">
    <location>
        <begin position="557"/>
        <end position="569"/>
    </location>
</feature>
<feature type="compositionally biased region" description="Basic and acidic residues" evidence="1">
    <location>
        <begin position="454"/>
        <end position="468"/>
    </location>
</feature>
<comment type="caution">
    <text evidence="3">The sequence shown here is derived from an EMBL/GenBank/DDBJ whole genome shotgun (WGS) entry which is preliminary data.</text>
</comment>
<evidence type="ECO:0000259" key="2">
    <source>
        <dbReference type="PROSITE" id="PS50011"/>
    </source>
</evidence>
<dbReference type="GO" id="GO:0005524">
    <property type="term" value="F:ATP binding"/>
    <property type="evidence" value="ECO:0007669"/>
    <property type="project" value="InterPro"/>
</dbReference>
<keyword evidence="4" id="KW-1185">Reference proteome</keyword>
<dbReference type="PROSITE" id="PS50011">
    <property type="entry name" value="PROTEIN_KINASE_DOM"/>
    <property type="match status" value="1"/>
</dbReference>
<feature type="non-terminal residue" evidence="3">
    <location>
        <position position="624"/>
    </location>
</feature>
<dbReference type="EMBL" id="CAXKWB010056709">
    <property type="protein sequence ID" value="CAL4178652.1"/>
    <property type="molecule type" value="Genomic_DNA"/>
</dbReference>
<sequence length="624" mass="72549">MLKELIISQIYDDTNELKKSMVVHGIAPSNMLTENKVSLEEDYEVLKVIQEGWRGRLLLVEHRRTRREVVLKATHKDATSRLDFFREFHYNYYLSPHENILNAYDVAFQADDYFMFAQEYAPFADLTSNMTDIGLGEINAKRIAQQLASALEFMHSKDLVHRDINMDNILVFKSDFSKIKLCDFGSTRKKGTLLKKKNAWLSYAPPEIVDAVTNEGYHTYPSQDVWQFGVLIFVLLTGSLPWQKADLTDPYYAEYINWRKKRTLRTPKRFTNFTSRLLRMFKRLLEPKTEKRCSIKEIRKYLDDKWLVKLPRRDINDVDGQSICYSTYSMHSCPIEKDKILNKLKEHGIETTVDRTAKKKRIHEWIERSLSTRNLLDQKKDDLELSDEEEDGDQKELNELASRHPELMLQNMQKHTQESVFITNKSHNNRTTTNPSQDPRIKNGYYHAGLLENMKSEKEKDSRFEQKKTPSHGRITVIDTSTSPQGRSSHFQSPTRLESQNSPSKTTNQTQFFPNQNTPPNPTDSDIPQRPSRSKIQVIPAPESPARNNKNVKDDLNNGQNLDPQSPLQSIPRVPGKLQRREQKNNYELSRSKTDSYFITESKSSLHRQVSEDSDSSDDSCDDL</sequence>
<dbReference type="PANTHER" id="PTHR24359">
    <property type="entry name" value="SERINE/THREONINE-PROTEIN KINASE SBK1"/>
    <property type="match status" value="1"/>
</dbReference>
<gene>
    <name evidence="3" type="ORF">MNOR_LOCUS35051</name>
</gene>
<feature type="compositionally biased region" description="Acidic residues" evidence="1">
    <location>
        <begin position="612"/>
        <end position="624"/>
    </location>
</feature>
<proteinExistence type="predicted"/>
<dbReference type="Proteomes" id="UP001497623">
    <property type="component" value="Unassembled WGS sequence"/>
</dbReference>
<accession>A0AAV2SDN5</accession>
<reference evidence="3 4" key="1">
    <citation type="submission" date="2024-05" db="EMBL/GenBank/DDBJ databases">
        <authorList>
            <person name="Wallberg A."/>
        </authorList>
    </citation>
    <scope>NUCLEOTIDE SEQUENCE [LARGE SCALE GENOMIC DNA]</scope>
</reference>
<dbReference type="AlphaFoldDB" id="A0AAV2SDN5"/>
<evidence type="ECO:0000313" key="4">
    <source>
        <dbReference type="Proteomes" id="UP001497623"/>
    </source>
</evidence>
<dbReference type="PANTHER" id="PTHR24359:SF1">
    <property type="entry name" value="INHIBITOR OF NUCLEAR FACTOR KAPPA-B KINASE EPSILON SUBUNIT HOMOLOG 1-RELATED"/>
    <property type="match status" value="1"/>
</dbReference>
<dbReference type="Pfam" id="PF00069">
    <property type="entry name" value="Pkinase"/>
    <property type="match status" value="1"/>
</dbReference>
<evidence type="ECO:0000313" key="3">
    <source>
        <dbReference type="EMBL" id="CAL4178652.1"/>
    </source>
</evidence>
<organism evidence="3 4">
    <name type="scientific">Meganyctiphanes norvegica</name>
    <name type="common">Northern krill</name>
    <name type="synonym">Thysanopoda norvegica</name>
    <dbReference type="NCBI Taxonomy" id="48144"/>
    <lineage>
        <taxon>Eukaryota</taxon>
        <taxon>Metazoa</taxon>
        <taxon>Ecdysozoa</taxon>
        <taxon>Arthropoda</taxon>
        <taxon>Crustacea</taxon>
        <taxon>Multicrustacea</taxon>
        <taxon>Malacostraca</taxon>
        <taxon>Eumalacostraca</taxon>
        <taxon>Eucarida</taxon>
        <taxon>Euphausiacea</taxon>
        <taxon>Euphausiidae</taxon>
        <taxon>Meganyctiphanes</taxon>
    </lineage>
</organism>
<name>A0AAV2SDN5_MEGNR</name>
<feature type="compositionally biased region" description="Polar residues" evidence="1">
    <location>
        <begin position="478"/>
        <end position="505"/>
    </location>
</feature>
<evidence type="ECO:0000256" key="1">
    <source>
        <dbReference type="SAM" id="MobiDB-lite"/>
    </source>
</evidence>
<protein>
    <recommendedName>
        <fullName evidence="2">Protein kinase domain-containing protein</fullName>
    </recommendedName>
</protein>
<dbReference type="Gene3D" id="1.10.510.10">
    <property type="entry name" value="Transferase(Phosphotransferase) domain 1"/>
    <property type="match status" value="1"/>
</dbReference>
<feature type="domain" description="Protein kinase" evidence="2">
    <location>
        <begin position="43"/>
        <end position="307"/>
    </location>
</feature>
<feature type="region of interest" description="Disordered" evidence="1">
    <location>
        <begin position="422"/>
        <end position="624"/>
    </location>
</feature>